<keyword evidence="1" id="KW-0812">Transmembrane</keyword>
<accession>A0A9D2MDG8</accession>
<reference evidence="2" key="2">
    <citation type="submission" date="2021-04" db="EMBL/GenBank/DDBJ databases">
        <authorList>
            <person name="Gilroy R."/>
        </authorList>
    </citation>
    <scope>NUCLEOTIDE SEQUENCE</scope>
    <source>
        <strain evidence="2">ChiHjej9B8-13557</strain>
    </source>
</reference>
<evidence type="ECO:0000313" key="2">
    <source>
        <dbReference type="EMBL" id="HJB58417.1"/>
    </source>
</evidence>
<feature type="transmembrane region" description="Helical" evidence="1">
    <location>
        <begin position="116"/>
        <end position="139"/>
    </location>
</feature>
<dbReference type="Proteomes" id="UP000824211">
    <property type="component" value="Unassembled WGS sequence"/>
</dbReference>
<dbReference type="AlphaFoldDB" id="A0A9D2MDG8"/>
<sequence>MKKIFSIYKRDMLRAAGYKAFRRAVVSACLCLVWDRFLSDGVYTVWQAPCLAIGAVLLGWAWVNYLRLDGIRLPFVDRARSLSDERTARRRGTHSIADFADEKIVSYDELSDEERVLCSLLASLAVGLPMTAAGLVAGFL</sequence>
<proteinExistence type="predicted"/>
<comment type="caution">
    <text evidence="2">The sequence shown here is derived from an EMBL/GenBank/DDBJ whole genome shotgun (WGS) entry which is preliminary data.</text>
</comment>
<reference evidence="2" key="1">
    <citation type="journal article" date="2021" name="PeerJ">
        <title>Extensive microbial diversity within the chicken gut microbiome revealed by metagenomics and culture.</title>
        <authorList>
            <person name="Gilroy R."/>
            <person name="Ravi A."/>
            <person name="Getino M."/>
            <person name="Pursley I."/>
            <person name="Horton D.L."/>
            <person name="Alikhan N.F."/>
            <person name="Baker D."/>
            <person name="Gharbi K."/>
            <person name="Hall N."/>
            <person name="Watson M."/>
            <person name="Adriaenssens E.M."/>
            <person name="Foster-Nyarko E."/>
            <person name="Jarju S."/>
            <person name="Secka A."/>
            <person name="Antonio M."/>
            <person name="Oren A."/>
            <person name="Chaudhuri R.R."/>
            <person name="La Ragione R."/>
            <person name="Hildebrand F."/>
            <person name="Pallen M.J."/>
        </authorList>
    </citation>
    <scope>NUCLEOTIDE SEQUENCE</scope>
    <source>
        <strain evidence="2">ChiHjej9B8-13557</strain>
    </source>
</reference>
<keyword evidence="1" id="KW-1133">Transmembrane helix</keyword>
<keyword evidence="1" id="KW-0472">Membrane</keyword>
<organism evidence="2 3">
    <name type="scientific">Candidatus Faecalibacterium faecipullorum</name>
    <dbReference type="NCBI Taxonomy" id="2838578"/>
    <lineage>
        <taxon>Bacteria</taxon>
        <taxon>Bacillati</taxon>
        <taxon>Bacillota</taxon>
        <taxon>Clostridia</taxon>
        <taxon>Eubacteriales</taxon>
        <taxon>Oscillospiraceae</taxon>
        <taxon>Faecalibacterium</taxon>
    </lineage>
</organism>
<dbReference type="EMBL" id="DWXX01000036">
    <property type="protein sequence ID" value="HJB58417.1"/>
    <property type="molecule type" value="Genomic_DNA"/>
</dbReference>
<feature type="transmembrane region" description="Helical" evidence="1">
    <location>
        <begin position="43"/>
        <end position="63"/>
    </location>
</feature>
<evidence type="ECO:0000313" key="3">
    <source>
        <dbReference type="Proteomes" id="UP000824211"/>
    </source>
</evidence>
<name>A0A9D2MDG8_9FIRM</name>
<feature type="transmembrane region" description="Helical" evidence="1">
    <location>
        <begin position="20"/>
        <end position="37"/>
    </location>
</feature>
<gene>
    <name evidence="2" type="ORF">H9771_01945</name>
</gene>
<protein>
    <submittedName>
        <fullName evidence="2">Uncharacterized protein</fullName>
    </submittedName>
</protein>
<evidence type="ECO:0000256" key="1">
    <source>
        <dbReference type="SAM" id="Phobius"/>
    </source>
</evidence>